<dbReference type="PANTHER" id="PTHR43800:SF1">
    <property type="entry name" value="PEPTIDYL-LYSINE N-ACETYLTRANSFERASE YJAB"/>
    <property type="match status" value="1"/>
</dbReference>
<keyword evidence="1 4" id="KW-0808">Transferase</keyword>
<proteinExistence type="predicted"/>
<evidence type="ECO:0000313" key="4">
    <source>
        <dbReference type="EMBL" id="VEA72514.1"/>
    </source>
</evidence>
<dbReference type="GeneID" id="61764826"/>
<dbReference type="PANTHER" id="PTHR43800">
    <property type="entry name" value="PEPTIDYL-LYSINE N-ACETYLTRANSFERASE YJAB"/>
    <property type="match status" value="1"/>
</dbReference>
<protein>
    <submittedName>
        <fullName evidence="4">Uncharacterized N-acetyltransferase YjaB</fullName>
        <ecNumber evidence="4">2.3.1.-</ecNumber>
    </submittedName>
</protein>
<dbReference type="EMBL" id="LR134155">
    <property type="protein sequence ID" value="VEA72514.1"/>
    <property type="molecule type" value="Genomic_DNA"/>
</dbReference>
<dbReference type="RefSeq" id="WP_015671473.1">
    <property type="nucleotide sequence ID" value="NZ_CAMIPJ010000003.1"/>
</dbReference>
<evidence type="ECO:0000313" key="5">
    <source>
        <dbReference type="EMBL" id="VTP61093.1"/>
    </source>
</evidence>
<feature type="domain" description="N-acetyltransferase" evidence="3">
    <location>
        <begin position="2"/>
        <end position="142"/>
    </location>
</feature>
<dbReference type="GO" id="GO:0016747">
    <property type="term" value="F:acyltransferase activity, transferring groups other than amino-acyl groups"/>
    <property type="evidence" value="ECO:0007669"/>
    <property type="project" value="InterPro"/>
</dbReference>
<reference evidence="4 6" key="1">
    <citation type="submission" date="2018-12" db="EMBL/GenBank/DDBJ databases">
        <authorList>
            <consortium name="Pathogen Informatics"/>
        </authorList>
    </citation>
    <scope>NUCLEOTIDE SEQUENCE [LARGE SCALE GENOMIC DNA]</scope>
    <source>
        <strain evidence="5 7">NCTC12971</strain>
        <strain evidence="4 6">NCTC9419</strain>
    </source>
</reference>
<dbReference type="CDD" id="cd04301">
    <property type="entry name" value="NAT_SF"/>
    <property type="match status" value="1"/>
</dbReference>
<dbReference type="AlphaFoldDB" id="A0A3S4JX48"/>
<sequence length="145" mass="16128">MITIRERIAADNPQLVAIWQRSVRATHHFIGEQQLTELQPLVEQYLPALEVWVAEIAGQAAGFIALDDNKVEMLFIDAGQRGKGLGSALLDHVQARRDGLVLDVNEQNPQAVGFYQRYGFVVTGRSPRDGQGNPYPLLHMALSPR</sequence>
<dbReference type="Pfam" id="PF13673">
    <property type="entry name" value="Acetyltransf_10"/>
    <property type="match status" value="1"/>
</dbReference>
<name>A0A3S4JX48_SERRU</name>
<dbReference type="Proteomes" id="UP000271603">
    <property type="component" value="Chromosome"/>
</dbReference>
<accession>A0A3S4JX48</accession>
<dbReference type="Gene3D" id="3.40.630.30">
    <property type="match status" value="1"/>
</dbReference>
<dbReference type="NCBIfam" id="NF007807">
    <property type="entry name" value="PRK10514.1"/>
    <property type="match status" value="1"/>
</dbReference>
<evidence type="ECO:0000256" key="1">
    <source>
        <dbReference type="ARBA" id="ARBA00022679"/>
    </source>
</evidence>
<dbReference type="InterPro" id="IPR016181">
    <property type="entry name" value="Acyl_CoA_acyltransferase"/>
</dbReference>
<dbReference type="SUPFAM" id="SSF55729">
    <property type="entry name" value="Acyl-CoA N-acyltransferases (Nat)"/>
    <property type="match status" value="1"/>
</dbReference>
<dbReference type="EC" id="2.3.1.-" evidence="4"/>
<dbReference type="PROSITE" id="PS51186">
    <property type="entry name" value="GNAT"/>
    <property type="match status" value="1"/>
</dbReference>
<evidence type="ECO:0000259" key="3">
    <source>
        <dbReference type="PROSITE" id="PS51186"/>
    </source>
</evidence>
<evidence type="ECO:0000313" key="7">
    <source>
        <dbReference type="Proteomes" id="UP000307968"/>
    </source>
</evidence>
<evidence type="ECO:0000256" key="2">
    <source>
        <dbReference type="ARBA" id="ARBA00023315"/>
    </source>
</evidence>
<dbReference type="InterPro" id="IPR000182">
    <property type="entry name" value="GNAT_dom"/>
</dbReference>
<evidence type="ECO:0000313" key="6">
    <source>
        <dbReference type="Proteomes" id="UP000271603"/>
    </source>
</evidence>
<dbReference type="EMBL" id="LR590463">
    <property type="protein sequence ID" value="VTP61093.1"/>
    <property type="molecule type" value="Genomic_DNA"/>
</dbReference>
<dbReference type="Proteomes" id="UP000307968">
    <property type="component" value="Chromosome"/>
</dbReference>
<organism evidence="4 6">
    <name type="scientific">Serratia rubidaea</name>
    <name type="common">Serratia marinorubra</name>
    <dbReference type="NCBI Taxonomy" id="61652"/>
    <lineage>
        <taxon>Bacteria</taxon>
        <taxon>Pseudomonadati</taxon>
        <taxon>Pseudomonadota</taxon>
        <taxon>Gammaproteobacteria</taxon>
        <taxon>Enterobacterales</taxon>
        <taxon>Yersiniaceae</taxon>
        <taxon>Serratia</taxon>
    </lineage>
</organism>
<gene>
    <name evidence="4" type="primary">yjaB_2</name>
    <name evidence="5" type="synonym">yjaB_1</name>
    <name evidence="5" type="ORF">NCTC12971_01601</name>
    <name evidence="4" type="ORF">NCTC9419_04128</name>
</gene>
<keyword evidence="2 4" id="KW-0012">Acyltransferase</keyword>